<dbReference type="GO" id="GO:0009254">
    <property type="term" value="P:peptidoglycan turnover"/>
    <property type="evidence" value="ECO:0007669"/>
    <property type="project" value="InterPro"/>
</dbReference>
<dbReference type="Gene3D" id="2.40.40.10">
    <property type="entry name" value="RlpA-like domain"/>
    <property type="match status" value="1"/>
</dbReference>
<keyword evidence="1" id="KW-0732">Signal</keyword>
<dbReference type="SMART" id="SM00287">
    <property type="entry name" value="SH3b"/>
    <property type="match status" value="1"/>
</dbReference>
<dbReference type="PATRIC" id="fig|1227360.4.peg.339"/>
<proteinExistence type="predicted"/>
<dbReference type="InterPro" id="IPR036908">
    <property type="entry name" value="RlpA-like_sf"/>
</dbReference>
<dbReference type="EMBL" id="ASQA01000004">
    <property type="protein sequence ID" value="ETT88317.1"/>
    <property type="molecule type" value="Genomic_DNA"/>
</dbReference>
<dbReference type="PANTHER" id="PTHR39160:SF4">
    <property type="entry name" value="RESUSCITATION-PROMOTING FACTOR RPFB"/>
    <property type="match status" value="1"/>
</dbReference>
<evidence type="ECO:0000313" key="3">
    <source>
        <dbReference type="EMBL" id="ETT88317.1"/>
    </source>
</evidence>
<dbReference type="CDD" id="cd22786">
    <property type="entry name" value="DPBB_YuiC-like"/>
    <property type="match status" value="1"/>
</dbReference>
<dbReference type="SUPFAM" id="SSF50685">
    <property type="entry name" value="Barwin-like endoglucanases"/>
    <property type="match status" value="1"/>
</dbReference>
<evidence type="ECO:0000256" key="1">
    <source>
        <dbReference type="ARBA" id="ARBA00022729"/>
    </source>
</evidence>
<dbReference type="PROSITE" id="PS51781">
    <property type="entry name" value="SH3B"/>
    <property type="match status" value="1"/>
</dbReference>
<dbReference type="GO" id="GO:0019867">
    <property type="term" value="C:outer membrane"/>
    <property type="evidence" value="ECO:0007669"/>
    <property type="project" value="InterPro"/>
</dbReference>
<sequence length="349" mass="38087">MTKNSMKNLFSRSLRNKQAVMMVLSIALVIAFVASNLFESTNTAVVNGDYQEVTAQNNIVGVKTSDNDKIQTSVNTNFKNNNTNSYEQALNLTIQGDGSNKIAGSTSTTVADFLKQPIVESGEIERAQPDTKALAKTPNTTAFDDVRVQKVTDVVEGSKGSTTDVSNKKITQVSKAKTYKTKGRLNLRKGASTKYKVLLTIPKGKKVTYKGKKGSWYKVKYKSKTGYVSSKYLTSIKKVSKSKTPSRSDEPSSGRTMYVTATAYTAFCNGCSGKTATGIDLRKNPNLKVIAVDPRVIKLGSKVWVEDYGYAVAGDTGGAIKGNKIDVFISNKQSVYNWGRKRVKIKVLN</sequence>
<dbReference type="InterPro" id="IPR010611">
    <property type="entry name" value="3D_dom"/>
</dbReference>
<dbReference type="GO" id="GO:0004553">
    <property type="term" value="F:hydrolase activity, hydrolyzing O-glycosyl compounds"/>
    <property type="evidence" value="ECO:0007669"/>
    <property type="project" value="InterPro"/>
</dbReference>
<dbReference type="RefSeq" id="WP_051448546.1">
    <property type="nucleotide sequence ID" value="NZ_ASQA01000004.1"/>
</dbReference>
<dbReference type="AlphaFoldDB" id="W4F7I3"/>
<name>W4F7I3_9BACL</name>
<dbReference type="Pfam" id="PF06725">
    <property type="entry name" value="3D"/>
    <property type="match status" value="1"/>
</dbReference>
<organism evidence="3 4">
    <name type="scientific">Viridibacillus arenosi FSL R5-213</name>
    <dbReference type="NCBI Taxonomy" id="1227360"/>
    <lineage>
        <taxon>Bacteria</taxon>
        <taxon>Bacillati</taxon>
        <taxon>Bacillota</taxon>
        <taxon>Bacilli</taxon>
        <taxon>Bacillales</taxon>
        <taxon>Caryophanaceae</taxon>
        <taxon>Viridibacillus</taxon>
    </lineage>
</organism>
<accession>W4F7I3</accession>
<protein>
    <recommendedName>
        <fullName evidence="2">SH3b domain-containing protein</fullName>
    </recommendedName>
</protein>
<comment type="caution">
    <text evidence="3">The sequence shown here is derived from an EMBL/GenBank/DDBJ whole genome shotgun (WGS) entry which is preliminary data.</text>
</comment>
<dbReference type="PANTHER" id="PTHR39160">
    <property type="entry name" value="CELL WALL-BINDING PROTEIN YOCH"/>
    <property type="match status" value="1"/>
</dbReference>
<dbReference type="Gene3D" id="2.30.30.40">
    <property type="entry name" value="SH3 Domains"/>
    <property type="match status" value="1"/>
</dbReference>
<reference evidence="3 4" key="1">
    <citation type="journal article" date="2014" name="BMC Genomics">
        <title>Genomic comparison of sporeforming bacilli isolated from milk.</title>
        <authorList>
            <person name="Moreno Switt A.I."/>
            <person name="Andrus A.D."/>
            <person name="Ranieri M.L."/>
            <person name="Orsi R.H."/>
            <person name="Ivy R."/>
            <person name="den Bakker H.C."/>
            <person name="Martin N.H."/>
            <person name="Wiedmann M."/>
            <person name="Boor K.J."/>
        </authorList>
    </citation>
    <scope>NUCLEOTIDE SEQUENCE [LARGE SCALE GENOMIC DNA]</scope>
    <source>
        <strain evidence="3 4">FSL R5-213</strain>
    </source>
</reference>
<dbReference type="Pfam" id="PF08239">
    <property type="entry name" value="SH3_3"/>
    <property type="match status" value="1"/>
</dbReference>
<evidence type="ECO:0000313" key="4">
    <source>
        <dbReference type="Proteomes" id="UP000019062"/>
    </source>
</evidence>
<dbReference type="InterPro" id="IPR003646">
    <property type="entry name" value="SH3-like_bac-type"/>
</dbReference>
<evidence type="ECO:0000259" key="2">
    <source>
        <dbReference type="PROSITE" id="PS51781"/>
    </source>
</evidence>
<dbReference type="eggNOG" id="COG3583">
    <property type="taxonomic scope" value="Bacteria"/>
</dbReference>
<dbReference type="Proteomes" id="UP000019062">
    <property type="component" value="Unassembled WGS sequence"/>
</dbReference>
<gene>
    <name evidence="3" type="ORF">C176_01695</name>
</gene>
<feature type="domain" description="SH3b" evidence="2">
    <location>
        <begin position="174"/>
        <end position="237"/>
    </location>
</feature>
<dbReference type="eggNOG" id="COG3103">
    <property type="taxonomic scope" value="Bacteria"/>
</dbReference>
<dbReference type="InterPro" id="IPR051933">
    <property type="entry name" value="Resuscitation_pf_RpfB"/>
</dbReference>
<keyword evidence="4" id="KW-1185">Reference proteome</keyword>
<dbReference type="eggNOG" id="COG3584">
    <property type="taxonomic scope" value="Bacteria"/>
</dbReference>